<dbReference type="Gene3D" id="3.40.50.300">
    <property type="entry name" value="P-loop containing nucleotide triphosphate hydrolases"/>
    <property type="match status" value="1"/>
</dbReference>
<protein>
    <recommendedName>
        <fullName evidence="2">AAA+ ATPase domain-containing protein</fullName>
    </recommendedName>
</protein>
<dbReference type="SUPFAM" id="SSF52540">
    <property type="entry name" value="P-loop containing nucleoside triphosphate hydrolases"/>
    <property type="match status" value="1"/>
</dbReference>
<name>A0AAW1FYI0_ZOAVI</name>
<feature type="region of interest" description="Disordered" evidence="1">
    <location>
        <begin position="752"/>
        <end position="816"/>
    </location>
</feature>
<dbReference type="PANTHER" id="PTHR23389">
    <property type="entry name" value="CHROMOSOME TRANSMISSION FIDELITY FACTOR 18"/>
    <property type="match status" value="1"/>
</dbReference>
<dbReference type="Pfam" id="PF00004">
    <property type="entry name" value="AAA"/>
    <property type="match status" value="1"/>
</dbReference>
<dbReference type="AlphaFoldDB" id="A0AAW1FYI0"/>
<dbReference type="GO" id="GO:0005524">
    <property type="term" value="F:ATP binding"/>
    <property type="evidence" value="ECO:0007669"/>
    <property type="project" value="InterPro"/>
</dbReference>
<feature type="compositionally biased region" description="Basic residues" evidence="1">
    <location>
        <begin position="473"/>
        <end position="485"/>
    </location>
</feature>
<dbReference type="InterPro" id="IPR003593">
    <property type="entry name" value="AAA+_ATPase"/>
</dbReference>
<feature type="region of interest" description="Disordered" evidence="1">
    <location>
        <begin position="650"/>
        <end position="675"/>
    </location>
</feature>
<evidence type="ECO:0000313" key="4">
    <source>
        <dbReference type="Proteomes" id="UP001488805"/>
    </source>
</evidence>
<feature type="compositionally biased region" description="Low complexity" evidence="1">
    <location>
        <begin position="785"/>
        <end position="808"/>
    </location>
</feature>
<dbReference type="InterPro" id="IPR027417">
    <property type="entry name" value="P-loop_NTPase"/>
</dbReference>
<feature type="domain" description="AAA+ ATPase" evidence="2">
    <location>
        <begin position="372"/>
        <end position="601"/>
    </location>
</feature>
<feature type="compositionally biased region" description="Polar residues" evidence="1">
    <location>
        <begin position="761"/>
        <end position="771"/>
    </location>
</feature>
<sequence>MQNKLKRSKKCKNVLCPSKEVITLVFSESSCCRDETLPERDSAKDTHVAAAAAAAGISTRKVTPLQEQRTTFCTKHVKIAPIFFRKTQHGKGKRSSDGKPGVPVEKLQESVPPLLIPDVQLVTGGERLSTVPPLTERKRSRRGQLSPSALHSCLEEIQTSNPAFPVRAVFSTLQRKACERPQDSGSTAESISSLQNILQEKRKRGNESSERVPKRLRCSLPAEEAFGGGQRLVSAVQESTVPVKKQPRGNELSRPHRLRGSPAGPEPYSGGMDHAGSHSQSLKTSGIPQRDSSFEDVLWTDKYSPQHSSEVIGNSASVNKLQIWLKKWKLRADCDERREMYERKQEENSSNLWDYGDFQGEAGPEDDREAPLCNTALITGPPGVGKTASVYACAQELGFKVFEVNCSSQRSGRHVLSQLKEATQSHLVEMSGKDPLKPTYFNNYAINSCTPKSETLPGKAVRPKNATATSKSRAARKFGPSRRQGKTNPATVTLANYFERKARADHVHFGGPSPSEKPDGERSGDPSADSDQPAPKNRKTATSLILFEEVDVIFDDDVGFLAAIKTFMTTTKRPVILTTSDPSFRERFNCSLEEILFKTPSVVNACSYLQLVGLAENARLDSDDVRGLIGLSRGDARRCLLQLQLWVQGGGGRATRSGGSPERGDGEDAQHPHRDTGCTASMLGLHHVTKHQLLNLLKRQFWSEIDMNKLLGLLAESWRRGVPLLYSNLELLLPIGARGTSDRDPRIRQLDANVNREAPATNGTSVKNASRLSRRKRIPATLDASSSSSSTQHPQRASSSPKRASSSRGETEESAAKAATDCLEALTDFFDLMSYLDSTTPAAACRPEAFVWTGAEMKDGLLDEASEDQEVGGVWSRARLSDVQAAVEGLGCHGCCRRMSEALTEARKHRQELGDTRWGRLTEGLVLPASSKRQSLTFSARPPCAPSVSKRRYELSKTILGSASFSLLGNRRAVGVDYMPVLRHICRLQRAEPIRCLNYLSSRHLGLSKSTIQLLAEEFS</sequence>
<dbReference type="GO" id="GO:0061860">
    <property type="term" value="F:DNA clamp unloader activity"/>
    <property type="evidence" value="ECO:0007669"/>
    <property type="project" value="TreeGrafter"/>
</dbReference>
<dbReference type="EMBL" id="JBCEZU010000013">
    <property type="protein sequence ID" value="KAK9540032.1"/>
    <property type="molecule type" value="Genomic_DNA"/>
</dbReference>
<evidence type="ECO:0000313" key="3">
    <source>
        <dbReference type="EMBL" id="KAK9540032.1"/>
    </source>
</evidence>
<evidence type="ECO:0000259" key="2">
    <source>
        <dbReference type="SMART" id="SM00382"/>
    </source>
</evidence>
<feature type="compositionally biased region" description="Polar residues" evidence="1">
    <location>
        <begin position="277"/>
        <end position="291"/>
    </location>
</feature>
<comment type="caution">
    <text evidence="3">The sequence shown here is derived from an EMBL/GenBank/DDBJ whole genome shotgun (WGS) entry which is preliminary data.</text>
</comment>
<dbReference type="GO" id="GO:0005634">
    <property type="term" value="C:nucleus"/>
    <property type="evidence" value="ECO:0007669"/>
    <property type="project" value="TreeGrafter"/>
</dbReference>
<proteinExistence type="predicted"/>
<keyword evidence="4" id="KW-1185">Reference proteome</keyword>
<feature type="compositionally biased region" description="Basic and acidic residues" evidence="1">
    <location>
        <begin position="662"/>
        <end position="675"/>
    </location>
</feature>
<dbReference type="GO" id="GO:0003677">
    <property type="term" value="F:DNA binding"/>
    <property type="evidence" value="ECO:0007669"/>
    <property type="project" value="TreeGrafter"/>
</dbReference>
<organism evidence="3 4">
    <name type="scientific">Zoarces viviparus</name>
    <name type="common">Viviparous eelpout</name>
    <name type="synonym">Blennius viviparus</name>
    <dbReference type="NCBI Taxonomy" id="48416"/>
    <lineage>
        <taxon>Eukaryota</taxon>
        <taxon>Metazoa</taxon>
        <taxon>Chordata</taxon>
        <taxon>Craniata</taxon>
        <taxon>Vertebrata</taxon>
        <taxon>Euteleostomi</taxon>
        <taxon>Actinopterygii</taxon>
        <taxon>Neopterygii</taxon>
        <taxon>Teleostei</taxon>
        <taxon>Neoteleostei</taxon>
        <taxon>Acanthomorphata</taxon>
        <taxon>Eupercaria</taxon>
        <taxon>Perciformes</taxon>
        <taxon>Cottioidei</taxon>
        <taxon>Zoarcales</taxon>
        <taxon>Zoarcidae</taxon>
        <taxon>Zoarcinae</taxon>
        <taxon>Zoarces</taxon>
    </lineage>
</organism>
<feature type="region of interest" description="Disordered" evidence="1">
    <location>
        <begin position="128"/>
        <end position="147"/>
    </location>
</feature>
<dbReference type="PANTHER" id="PTHR23389:SF21">
    <property type="entry name" value="ATPASE FAMILY AAA DOMAIN-CONTAINING PROTEIN 5"/>
    <property type="match status" value="1"/>
</dbReference>
<evidence type="ECO:0000256" key="1">
    <source>
        <dbReference type="SAM" id="MobiDB-lite"/>
    </source>
</evidence>
<dbReference type="SMART" id="SM00382">
    <property type="entry name" value="AAA"/>
    <property type="match status" value="1"/>
</dbReference>
<gene>
    <name evidence="3" type="ORF">VZT92_002506</name>
</gene>
<dbReference type="Proteomes" id="UP001488805">
    <property type="component" value="Unassembled WGS sequence"/>
</dbReference>
<reference evidence="3 4" key="1">
    <citation type="journal article" date="2024" name="Genome Biol. Evol.">
        <title>Chromosome-level genome assembly of the viviparous eelpout Zoarces viviparus.</title>
        <authorList>
            <person name="Fuhrmann N."/>
            <person name="Brasseur M.V."/>
            <person name="Bakowski C.E."/>
            <person name="Podsiadlowski L."/>
            <person name="Prost S."/>
            <person name="Krehenwinkel H."/>
            <person name="Mayer C."/>
        </authorList>
    </citation>
    <scope>NUCLEOTIDE SEQUENCE [LARGE SCALE GENOMIC DNA]</scope>
    <source>
        <strain evidence="3">NO-MEL_2022_Ind0_liver</strain>
    </source>
</reference>
<accession>A0AAW1FYI0</accession>
<dbReference type="GO" id="GO:0016887">
    <property type="term" value="F:ATP hydrolysis activity"/>
    <property type="evidence" value="ECO:0007669"/>
    <property type="project" value="InterPro"/>
</dbReference>
<feature type="region of interest" description="Disordered" evidence="1">
    <location>
        <begin position="231"/>
        <end position="291"/>
    </location>
</feature>
<feature type="region of interest" description="Disordered" evidence="1">
    <location>
        <begin position="506"/>
        <end position="537"/>
    </location>
</feature>
<dbReference type="InterPro" id="IPR003959">
    <property type="entry name" value="ATPase_AAA_core"/>
</dbReference>
<feature type="region of interest" description="Disordered" evidence="1">
    <location>
        <begin position="452"/>
        <end position="491"/>
    </location>
</feature>